<name>A0A1S1HNN5_PROST</name>
<proteinExistence type="predicted"/>
<evidence type="ECO:0000313" key="9">
    <source>
        <dbReference type="Proteomes" id="UP000179588"/>
    </source>
</evidence>
<dbReference type="SUPFAM" id="SSF103473">
    <property type="entry name" value="MFS general substrate transporter"/>
    <property type="match status" value="1"/>
</dbReference>
<feature type="transmembrane region" description="Helical" evidence="6">
    <location>
        <begin position="159"/>
        <end position="181"/>
    </location>
</feature>
<evidence type="ECO:0000256" key="2">
    <source>
        <dbReference type="ARBA" id="ARBA00022475"/>
    </source>
</evidence>
<feature type="transmembrane region" description="Helical" evidence="6">
    <location>
        <begin position="329"/>
        <end position="348"/>
    </location>
</feature>
<reference evidence="8 9" key="1">
    <citation type="submission" date="2016-03" db="EMBL/GenBank/DDBJ databases">
        <title>Genome sequence of Providencia stuartii strain, isolated from the salivary glands of larval Lucilia sericata.</title>
        <authorList>
            <person name="Yuan Y."/>
            <person name="Zhang Y."/>
            <person name="Fu S."/>
            <person name="Crippen T.L."/>
            <person name="Visi D."/>
            <person name="Benbow M.E."/>
            <person name="Allen M."/>
            <person name="Tomberlin J.K."/>
            <person name="Sze S.-H."/>
            <person name="Tarone A.M."/>
        </authorList>
    </citation>
    <scope>NUCLEOTIDE SEQUENCE [LARGE SCALE GENOMIC DNA]</scope>
    <source>
        <strain evidence="8 9">Crippen</strain>
    </source>
</reference>
<dbReference type="Pfam" id="PF07690">
    <property type="entry name" value="MFS_1"/>
    <property type="match status" value="1"/>
</dbReference>
<gene>
    <name evidence="8" type="ORF">A3Q29_04070</name>
</gene>
<feature type="domain" description="Major facilitator superfamily (MFS) profile" evidence="7">
    <location>
        <begin position="7"/>
        <end position="383"/>
    </location>
</feature>
<evidence type="ECO:0000256" key="6">
    <source>
        <dbReference type="SAM" id="Phobius"/>
    </source>
</evidence>
<dbReference type="EMBL" id="LVIE01000168">
    <property type="protein sequence ID" value="OHT23865.1"/>
    <property type="molecule type" value="Genomic_DNA"/>
</dbReference>
<dbReference type="GO" id="GO:0005886">
    <property type="term" value="C:plasma membrane"/>
    <property type="evidence" value="ECO:0007669"/>
    <property type="project" value="UniProtKB-SubCell"/>
</dbReference>
<feature type="transmembrane region" description="Helical" evidence="6">
    <location>
        <begin position="237"/>
        <end position="258"/>
    </location>
</feature>
<keyword evidence="4 6" id="KW-1133">Transmembrane helix</keyword>
<keyword evidence="5 6" id="KW-0472">Membrane</keyword>
<evidence type="ECO:0000256" key="1">
    <source>
        <dbReference type="ARBA" id="ARBA00004651"/>
    </source>
</evidence>
<dbReference type="CDD" id="cd17324">
    <property type="entry name" value="MFS_NepI_like"/>
    <property type="match status" value="1"/>
</dbReference>
<dbReference type="GO" id="GO:0022857">
    <property type="term" value="F:transmembrane transporter activity"/>
    <property type="evidence" value="ECO:0007669"/>
    <property type="project" value="InterPro"/>
</dbReference>
<feature type="transmembrane region" description="Helical" evidence="6">
    <location>
        <begin position="202"/>
        <end position="225"/>
    </location>
</feature>
<organism evidence="8 9">
    <name type="scientific">Providencia stuartii</name>
    <dbReference type="NCBI Taxonomy" id="588"/>
    <lineage>
        <taxon>Bacteria</taxon>
        <taxon>Pseudomonadati</taxon>
        <taxon>Pseudomonadota</taxon>
        <taxon>Gammaproteobacteria</taxon>
        <taxon>Enterobacterales</taxon>
        <taxon>Morganellaceae</taxon>
        <taxon>Providencia</taxon>
    </lineage>
</organism>
<feature type="transmembrane region" description="Helical" evidence="6">
    <location>
        <begin position="43"/>
        <end position="64"/>
    </location>
</feature>
<keyword evidence="3 6" id="KW-0812">Transmembrane</keyword>
<feature type="transmembrane region" description="Helical" evidence="6">
    <location>
        <begin position="73"/>
        <end position="92"/>
    </location>
</feature>
<protein>
    <submittedName>
        <fullName evidence="8">MFS transporter</fullName>
    </submittedName>
</protein>
<evidence type="ECO:0000256" key="5">
    <source>
        <dbReference type="ARBA" id="ARBA00023136"/>
    </source>
</evidence>
<feature type="transmembrane region" description="Helical" evidence="6">
    <location>
        <begin position="98"/>
        <end position="123"/>
    </location>
</feature>
<evidence type="ECO:0000259" key="7">
    <source>
        <dbReference type="PROSITE" id="PS50850"/>
    </source>
</evidence>
<dbReference type="Gene3D" id="1.20.1250.20">
    <property type="entry name" value="MFS general substrate transporter like domains"/>
    <property type="match status" value="1"/>
</dbReference>
<dbReference type="OrthoDB" id="9788453at2"/>
<feature type="transmembrane region" description="Helical" evidence="6">
    <location>
        <begin position="360"/>
        <end position="379"/>
    </location>
</feature>
<dbReference type="InterPro" id="IPR050189">
    <property type="entry name" value="MFS_Efflux_Transporters"/>
</dbReference>
<keyword evidence="2" id="KW-1003">Cell membrane</keyword>
<dbReference type="PANTHER" id="PTHR43124">
    <property type="entry name" value="PURINE EFFLUX PUMP PBUE"/>
    <property type="match status" value="1"/>
</dbReference>
<feature type="transmembrane region" description="Helical" evidence="6">
    <location>
        <begin position="270"/>
        <end position="289"/>
    </location>
</feature>
<dbReference type="AlphaFoldDB" id="A0A1S1HNN5"/>
<feature type="transmembrane region" description="Helical" evidence="6">
    <location>
        <begin position="135"/>
        <end position="153"/>
    </location>
</feature>
<accession>A0A1S1HNN5</accession>
<feature type="transmembrane region" description="Helical" evidence="6">
    <location>
        <begin position="295"/>
        <end position="317"/>
    </location>
</feature>
<comment type="subcellular location">
    <subcellularLocation>
        <location evidence="1">Cell membrane</location>
        <topology evidence="1">Multi-pass membrane protein</topology>
    </subcellularLocation>
</comment>
<dbReference type="InterPro" id="IPR011701">
    <property type="entry name" value="MFS"/>
</dbReference>
<keyword evidence="9" id="KW-1185">Reference proteome</keyword>
<dbReference type="Proteomes" id="UP000179588">
    <property type="component" value="Unassembled WGS sequence"/>
</dbReference>
<evidence type="ECO:0000256" key="3">
    <source>
        <dbReference type="ARBA" id="ARBA00022692"/>
    </source>
</evidence>
<dbReference type="InterPro" id="IPR020846">
    <property type="entry name" value="MFS_dom"/>
</dbReference>
<dbReference type="PANTHER" id="PTHR43124:SF3">
    <property type="entry name" value="CHLORAMPHENICOL EFFLUX PUMP RV0191"/>
    <property type="match status" value="1"/>
</dbReference>
<dbReference type="InterPro" id="IPR036259">
    <property type="entry name" value="MFS_trans_sf"/>
</dbReference>
<evidence type="ECO:0000256" key="4">
    <source>
        <dbReference type="ARBA" id="ARBA00022989"/>
    </source>
</evidence>
<dbReference type="PROSITE" id="PS50850">
    <property type="entry name" value="MFS"/>
    <property type="match status" value="1"/>
</dbReference>
<evidence type="ECO:0000313" key="8">
    <source>
        <dbReference type="EMBL" id="OHT23865.1"/>
    </source>
</evidence>
<comment type="caution">
    <text evidence="8">The sequence shown here is derived from an EMBL/GenBank/DDBJ whole genome shotgun (WGS) entry which is preliminary data.</text>
</comment>
<sequence length="385" mass="41915">MLSQRYLLLVFAAAVYLVGTTEFMLSATLTPLAEVFSVDPIQVSWLISAYALTYAITAPVLGYFSDRVDRRKLLLAGMLLFAIDSLAIIASPSFGVALIFRICGGLASAIIVPTVFALIADIVPSSQQPVAMGQAMLGMTLGIVLGPVFAGVLTEYAAWYVPFIMTAIGSFIVWFCAYRILPSHQPYDIRQKQASFRWLRDFKLIRLVGAKALWNGSAVSVFLLAGEVLRHKFKIDSAVIGMVISAFGVGLLVGNWQVKSLSKILYNNHQRLLSVVTLMSIAIIVFMIANYSLLIAIVILFIWGNFLGMAAPLSASIIATESGENKGQVLAVSESLNNIVLFTMLPFLSWLLNQFGLKEVGAMVAIILVSALLISLFSMRKNQEG</sequence>